<gene>
    <name evidence="2" type="ORF">DQ226_02555</name>
</gene>
<keyword evidence="1" id="KW-0732">Signal</keyword>
<name>A0A365PD05_9ACTN</name>
<evidence type="ECO:0000313" key="2">
    <source>
        <dbReference type="EMBL" id="RBA39787.1"/>
    </source>
</evidence>
<dbReference type="AlphaFoldDB" id="A0A365PD05"/>
<feature type="signal peptide" evidence="1">
    <location>
        <begin position="1"/>
        <end position="27"/>
    </location>
</feature>
<accession>A0A365PD05</accession>
<comment type="caution">
    <text evidence="2">The sequence shown here is derived from an EMBL/GenBank/DDBJ whole genome shotgun (WGS) entry which is preliminary data.</text>
</comment>
<evidence type="ECO:0008006" key="4">
    <source>
        <dbReference type="Google" id="ProtNLM"/>
    </source>
</evidence>
<protein>
    <recommendedName>
        <fullName evidence="4">Ribosomally synthesized peptide with SipW-like signal peptide</fullName>
    </recommendedName>
</protein>
<feature type="chain" id="PRO_5016677281" description="Ribosomally synthesized peptide with SipW-like signal peptide" evidence="1">
    <location>
        <begin position="28"/>
        <end position="183"/>
    </location>
</feature>
<reference evidence="2 3" key="1">
    <citation type="submission" date="2018-06" db="EMBL/GenBank/DDBJ databases">
        <title>Whole genome sequencing of four bacterial strains from South Shetland trench revealing bio-synthetic gene clusters.</title>
        <authorList>
            <person name="Abdel-Mageed W.M."/>
            <person name="Lehri B."/>
            <person name="Jarmusch S.A."/>
            <person name="Miranda K."/>
            <person name="Goodfellow M."/>
            <person name="Jaspars M."/>
            <person name="Karlyshev A.V."/>
        </authorList>
    </citation>
    <scope>NUCLEOTIDE SEQUENCE [LARGE SCALE GENOMIC DNA]</scope>
    <source>
        <strain evidence="2 3">SST1</strain>
    </source>
</reference>
<dbReference type="EMBL" id="QNTT01000004">
    <property type="protein sequence ID" value="RBA39787.1"/>
    <property type="molecule type" value="Genomic_DNA"/>
</dbReference>
<evidence type="ECO:0000313" key="3">
    <source>
        <dbReference type="Proteomes" id="UP000252187"/>
    </source>
</evidence>
<evidence type="ECO:0000256" key="1">
    <source>
        <dbReference type="SAM" id="SignalP"/>
    </source>
</evidence>
<dbReference type="Proteomes" id="UP000252187">
    <property type="component" value="Unassembled WGS sequence"/>
</dbReference>
<organism evidence="2 3">
    <name type="scientific">Dietzia maris</name>
    <dbReference type="NCBI Taxonomy" id="37915"/>
    <lineage>
        <taxon>Bacteria</taxon>
        <taxon>Bacillati</taxon>
        <taxon>Actinomycetota</taxon>
        <taxon>Actinomycetes</taxon>
        <taxon>Mycobacteriales</taxon>
        <taxon>Dietziaceae</taxon>
        <taxon>Dietzia</taxon>
    </lineage>
</organism>
<sequence length="183" mass="18693">MKSHVTWALVGASVVLLGFTSSQLTDAAWSSSDTTDGATVRTGHLRISGDGQATLNVSGLTRENMEPGAQAQIPLTVVNDSTVPVTFRLTGVAPLAGTTPPVLNLRVARVSQASDCPATTQPGTPGTQLFSGAITSASTSGKTLAVGETDVLCLTTTAGAMTPNLSGKYEFTFKADQIQAGQP</sequence>
<proteinExistence type="predicted"/>